<keyword evidence="4" id="KW-0489">Methyltransferase</keyword>
<keyword evidence="2" id="KW-1133">Transmembrane helix</keyword>
<keyword evidence="1" id="KW-0808">Transferase</keyword>
<feature type="transmembrane region" description="Helical" evidence="2">
    <location>
        <begin position="12"/>
        <end position="35"/>
    </location>
</feature>
<dbReference type="SUPFAM" id="SSF53335">
    <property type="entry name" value="S-adenosyl-L-methionine-dependent methyltransferases"/>
    <property type="match status" value="1"/>
</dbReference>
<accession>A0ABD4T509</accession>
<evidence type="ECO:0000256" key="2">
    <source>
        <dbReference type="SAM" id="Phobius"/>
    </source>
</evidence>
<keyword evidence="2" id="KW-0472">Membrane</keyword>
<dbReference type="InterPro" id="IPR029063">
    <property type="entry name" value="SAM-dependent_MTases_sf"/>
</dbReference>
<feature type="domain" description="Methyltransferase type 11" evidence="3">
    <location>
        <begin position="103"/>
        <end position="196"/>
    </location>
</feature>
<evidence type="ECO:0000256" key="1">
    <source>
        <dbReference type="ARBA" id="ARBA00022679"/>
    </source>
</evidence>
<sequence length="257" mass="28039">MITIGFNLGQMALRIIALALIAWVILGTVGLNVTIADPSTSSLYQQRPASFDGTGKIYMGREIAQVMGYQGADWLNRPSRAAQEHPDQLVRLLKLRPEDTVADIGAGTGYISARLASQVPAGQVLAVDIQPEMLRLLQDQGVNNLIPIQGSEQSPNLPQASVDLALMVDVYHELAFPREMLNALASSLKPGGHLVIAEYKAENPRVLIKPHHKMSQAQIKAELAASGYQWIQTLRGLPQQHLLVFQRQDPFIAVASP</sequence>
<dbReference type="GO" id="GO:0008168">
    <property type="term" value="F:methyltransferase activity"/>
    <property type="evidence" value="ECO:0007669"/>
    <property type="project" value="UniProtKB-KW"/>
</dbReference>
<organism evidence="4 5">
    <name type="scientific">Lyngbya confervoides BDU141951</name>
    <dbReference type="NCBI Taxonomy" id="1574623"/>
    <lineage>
        <taxon>Bacteria</taxon>
        <taxon>Bacillati</taxon>
        <taxon>Cyanobacteriota</taxon>
        <taxon>Cyanophyceae</taxon>
        <taxon>Oscillatoriophycideae</taxon>
        <taxon>Oscillatoriales</taxon>
        <taxon>Microcoleaceae</taxon>
        <taxon>Lyngbya</taxon>
    </lineage>
</organism>
<dbReference type="Pfam" id="PF08241">
    <property type="entry name" value="Methyltransf_11"/>
    <property type="match status" value="1"/>
</dbReference>
<keyword evidence="5" id="KW-1185">Reference proteome</keyword>
<dbReference type="Gene3D" id="3.40.50.150">
    <property type="entry name" value="Vaccinia Virus protein VP39"/>
    <property type="match status" value="1"/>
</dbReference>
<evidence type="ECO:0000259" key="3">
    <source>
        <dbReference type="Pfam" id="PF08241"/>
    </source>
</evidence>
<dbReference type="GO" id="GO:0032259">
    <property type="term" value="P:methylation"/>
    <property type="evidence" value="ECO:0007669"/>
    <property type="project" value="UniProtKB-KW"/>
</dbReference>
<name>A0ABD4T509_9CYAN</name>
<proteinExistence type="predicted"/>
<keyword evidence="2" id="KW-0812">Transmembrane</keyword>
<dbReference type="PANTHER" id="PTHR43861:SF3">
    <property type="entry name" value="PUTATIVE (AFU_ORTHOLOGUE AFUA_2G14390)-RELATED"/>
    <property type="match status" value="1"/>
</dbReference>
<protein>
    <submittedName>
        <fullName evidence="4">Class I SAM-dependent methyltransferase</fullName>
    </submittedName>
</protein>
<evidence type="ECO:0000313" key="4">
    <source>
        <dbReference type="EMBL" id="MCM1983550.1"/>
    </source>
</evidence>
<dbReference type="EMBL" id="JTHE03000064">
    <property type="protein sequence ID" value="MCM1983550.1"/>
    <property type="molecule type" value="Genomic_DNA"/>
</dbReference>
<dbReference type="RefSeq" id="WP_250833345.1">
    <property type="nucleotide sequence ID" value="NZ_JTHE03000064.1"/>
</dbReference>
<evidence type="ECO:0000313" key="5">
    <source>
        <dbReference type="Proteomes" id="UP000031561"/>
    </source>
</evidence>
<dbReference type="Proteomes" id="UP000031561">
    <property type="component" value="Unassembled WGS sequence"/>
</dbReference>
<comment type="caution">
    <text evidence="4">The sequence shown here is derived from an EMBL/GenBank/DDBJ whole genome shotgun (WGS) entry which is preliminary data.</text>
</comment>
<gene>
    <name evidence="4" type="ORF">QQ91_0012050</name>
</gene>
<dbReference type="CDD" id="cd02440">
    <property type="entry name" value="AdoMet_MTases"/>
    <property type="match status" value="1"/>
</dbReference>
<dbReference type="InterPro" id="IPR013216">
    <property type="entry name" value="Methyltransf_11"/>
</dbReference>
<dbReference type="PANTHER" id="PTHR43861">
    <property type="entry name" value="TRANS-ACONITATE 2-METHYLTRANSFERASE-RELATED"/>
    <property type="match status" value="1"/>
</dbReference>
<dbReference type="AlphaFoldDB" id="A0ABD4T509"/>
<reference evidence="4 5" key="1">
    <citation type="journal article" date="2015" name="Genome Announc.">
        <title>Draft Genome Sequence of Filamentous Marine Cyanobacterium Lyngbya confervoides Strain BDU141951.</title>
        <authorList>
            <person name="Chandrababunaidu M.M."/>
            <person name="Sen D."/>
            <person name="Tripathy S."/>
        </authorList>
    </citation>
    <scope>NUCLEOTIDE SEQUENCE [LARGE SCALE GENOMIC DNA]</scope>
    <source>
        <strain evidence="4 5">BDU141951</strain>
    </source>
</reference>